<dbReference type="EMBL" id="LK021337">
    <property type="protein sequence ID" value="CDQ43141.1"/>
    <property type="molecule type" value="Genomic_DNA"/>
</dbReference>
<dbReference type="RefSeq" id="WP_019513331.1">
    <property type="nucleotide sequence ID" value="NZ_CP011022.1"/>
</dbReference>
<gene>
    <name evidence="3" type="ORF">BN1047_01004</name>
</gene>
<evidence type="ECO:0000256" key="2">
    <source>
        <dbReference type="SAM" id="SignalP"/>
    </source>
</evidence>
<evidence type="ECO:0000256" key="1">
    <source>
        <dbReference type="SAM" id="MobiDB-lite"/>
    </source>
</evidence>
<dbReference type="AlphaFoldDB" id="A0AAV2WGT3"/>
<reference evidence="3" key="2">
    <citation type="submission" date="2015-09" db="EMBL/GenBank/DDBJ databases">
        <title>Draft genome sequence of Mycobacterium neoaurum DSM 44074.</title>
        <authorList>
            <person name="Croce O."/>
            <person name="Robert C."/>
            <person name="Raoult D."/>
            <person name="Drancourt M."/>
        </authorList>
    </citation>
    <scope>NUCLEOTIDE SEQUENCE</scope>
    <source>
        <strain evidence="3">DSM 44074</strain>
    </source>
</reference>
<keyword evidence="2" id="KW-0732">Signal</keyword>
<protein>
    <recommendedName>
        <fullName evidence="5">PASTA domain-containing protein</fullName>
    </recommendedName>
</protein>
<dbReference type="Gene3D" id="3.30.10.20">
    <property type="match status" value="1"/>
</dbReference>
<dbReference type="GeneID" id="43451426"/>
<proteinExistence type="predicted"/>
<feature type="region of interest" description="Disordered" evidence="1">
    <location>
        <begin position="84"/>
        <end position="106"/>
    </location>
</feature>
<evidence type="ECO:0000313" key="3">
    <source>
        <dbReference type="EMBL" id="CDQ43141.1"/>
    </source>
</evidence>
<feature type="signal peptide" evidence="2">
    <location>
        <begin position="1"/>
        <end position="27"/>
    </location>
</feature>
<accession>A0AAV2WGT3</accession>
<evidence type="ECO:0000313" key="4">
    <source>
        <dbReference type="Proteomes" id="UP000028864"/>
    </source>
</evidence>
<reference evidence="3" key="1">
    <citation type="submission" date="2014-05" db="EMBL/GenBank/DDBJ databases">
        <authorList>
            <person name="Urmite Genomes"/>
        </authorList>
    </citation>
    <scope>NUCLEOTIDE SEQUENCE</scope>
    <source>
        <strain evidence="3">DSM 44074</strain>
    </source>
</reference>
<name>A0AAV2WGT3_MYCNE</name>
<evidence type="ECO:0008006" key="5">
    <source>
        <dbReference type="Google" id="ProtNLM"/>
    </source>
</evidence>
<feature type="chain" id="PRO_5043819649" description="PASTA domain-containing protein" evidence="2">
    <location>
        <begin position="28"/>
        <end position="106"/>
    </location>
</feature>
<organism evidence="3 4">
    <name type="scientific">Mycolicibacterium neoaurum</name>
    <name type="common">Mycobacterium neoaurum</name>
    <dbReference type="NCBI Taxonomy" id="1795"/>
    <lineage>
        <taxon>Bacteria</taxon>
        <taxon>Bacillati</taxon>
        <taxon>Actinomycetota</taxon>
        <taxon>Actinomycetes</taxon>
        <taxon>Mycobacteriales</taxon>
        <taxon>Mycobacteriaceae</taxon>
        <taxon>Mycolicibacterium</taxon>
    </lineage>
</organism>
<sequence>MKSKTAFAAAGAALVVLSAAGMPTAAAEPTWTMPSLQGMNLEKAQALYTEAVGGNGPTLKYVNKQVASWKIVAPAMWDVCSQSPDPGSEIAPHTVPRVSVNEHGEC</sequence>
<dbReference type="Proteomes" id="UP000028864">
    <property type="component" value="Unassembled WGS sequence"/>
</dbReference>